<dbReference type="CDD" id="cd02511">
    <property type="entry name" value="Beta4Glucosyltransferase"/>
    <property type="match status" value="1"/>
</dbReference>
<dbReference type="PANTHER" id="PTHR43630">
    <property type="entry name" value="POLY-BETA-1,6-N-ACETYL-D-GLUCOSAMINE SYNTHASE"/>
    <property type="match status" value="1"/>
</dbReference>
<feature type="domain" description="Glycosyltransferase 2-like" evidence="2">
    <location>
        <begin position="4"/>
        <end position="132"/>
    </location>
</feature>
<dbReference type="SUPFAM" id="SSF48452">
    <property type="entry name" value="TPR-like"/>
    <property type="match status" value="1"/>
</dbReference>
<dbReference type="InterPro" id="IPR011990">
    <property type="entry name" value="TPR-like_helical_dom_sf"/>
</dbReference>
<keyword evidence="4" id="KW-1185">Reference proteome</keyword>
<dbReference type="InterPro" id="IPR019734">
    <property type="entry name" value="TPR_rpt"/>
</dbReference>
<evidence type="ECO:0000313" key="4">
    <source>
        <dbReference type="Proteomes" id="UP000256304"/>
    </source>
</evidence>
<keyword evidence="1" id="KW-0802">TPR repeat</keyword>
<dbReference type="Pfam" id="PF00535">
    <property type="entry name" value="Glycos_transf_2"/>
    <property type="match status" value="1"/>
</dbReference>
<dbReference type="InterPro" id="IPR001173">
    <property type="entry name" value="Glyco_trans_2-like"/>
</dbReference>
<protein>
    <submittedName>
        <fullName evidence="3">Tetratricopeptide repeat protein</fullName>
    </submittedName>
</protein>
<dbReference type="PROSITE" id="PS50005">
    <property type="entry name" value="TPR"/>
    <property type="match status" value="1"/>
</dbReference>
<dbReference type="SMART" id="SM00028">
    <property type="entry name" value="TPR"/>
    <property type="match status" value="3"/>
</dbReference>
<feature type="repeat" description="TPR" evidence="1">
    <location>
        <begin position="192"/>
        <end position="225"/>
    </location>
</feature>
<sequence>MLVSVCMIVRNEEANLERALNSIPASYEKVVVDTGSTDTTVEIAQRLGAKVARFTWVDDFAAARNYSISQAAGQYILIMDADEALDHGIENRIEQFIASDPHSAAAITIITMINDETHKHRMVRFFPNKHAYQFYGIVHEMLYYNGQPAPFQASEMTIYHYGYQEEQYADGSKVHKYVELYNKHLVQNPKDGYMLYQLGKLYYSNKELDKALDAFERCLAVNEPEQLYYPVMLVMLGYSLKEIGQSALAEELLSAVQTEYPQFPDLPFLLGLLAMDTGKVADIESHFLKALAIGDTSKYTSVDGVGSYKAAYNLAVYYEITGGKAKAIQYYRTSAAANYAPARERLNQLALN</sequence>
<comment type="caution">
    <text evidence="3">The sequence shown here is derived from an EMBL/GenBank/DDBJ whole genome shotgun (WGS) entry which is preliminary data.</text>
</comment>
<dbReference type="SUPFAM" id="SSF53448">
    <property type="entry name" value="Nucleotide-diphospho-sugar transferases"/>
    <property type="match status" value="1"/>
</dbReference>
<dbReference type="Pfam" id="PF13174">
    <property type="entry name" value="TPR_6"/>
    <property type="match status" value="1"/>
</dbReference>
<gene>
    <name evidence="3" type="ORF">A8990_11419</name>
</gene>
<evidence type="ECO:0000256" key="1">
    <source>
        <dbReference type="PROSITE-ProRule" id="PRU00339"/>
    </source>
</evidence>
<organism evidence="3 4">
    <name type="scientific">Paenibacillus taihuensis</name>
    <dbReference type="NCBI Taxonomy" id="1156355"/>
    <lineage>
        <taxon>Bacteria</taxon>
        <taxon>Bacillati</taxon>
        <taxon>Bacillota</taxon>
        <taxon>Bacilli</taxon>
        <taxon>Bacillales</taxon>
        <taxon>Paenibacillaceae</taxon>
        <taxon>Paenibacillus</taxon>
    </lineage>
</organism>
<dbReference type="Gene3D" id="1.25.40.10">
    <property type="entry name" value="Tetratricopeptide repeat domain"/>
    <property type="match status" value="1"/>
</dbReference>
<dbReference type="RefSeq" id="WP_116189533.1">
    <property type="nucleotide sequence ID" value="NZ_QTTN01000014.1"/>
</dbReference>
<dbReference type="PANTHER" id="PTHR43630:SF2">
    <property type="entry name" value="GLYCOSYLTRANSFERASE"/>
    <property type="match status" value="1"/>
</dbReference>
<dbReference type="Gene3D" id="3.90.550.10">
    <property type="entry name" value="Spore Coat Polysaccharide Biosynthesis Protein SpsA, Chain A"/>
    <property type="match status" value="1"/>
</dbReference>
<reference evidence="3 4" key="1">
    <citation type="submission" date="2018-08" db="EMBL/GenBank/DDBJ databases">
        <title>Genomic Encyclopedia of Type Strains, Phase III (KMG-III): the genomes of soil and plant-associated and newly described type strains.</title>
        <authorList>
            <person name="Whitman W."/>
        </authorList>
    </citation>
    <scope>NUCLEOTIDE SEQUENCE [LARGE SCALE GENOMIC DNA]</scope>
    <source>
        <strain evidence="3 4">CGMCC 1.10966</strain>
    </source>
</reference>
<dbReference type="InterPro" id="IPR029044">
    <property type="entry name" value="Nucleotide-diphossugar_trans"/>
</dbReference>
<proteinExistence type="predicted"/>
<dbReference type="AlphaFoldDB" id="A0A3D9S6M8"/>
<dbReference type="Proteomes" id="UP000256304">
    <property type="component" value="Unassembled WGS sequence"/>
</dbReference>
<accession>A0A3D9S6M8</accession>
<dbReference type="OrthoDB" id="9815923at2"/>
<dbReference type="Pfam" id="PF13181">
    <property type="entry name" value="TPR_8"/>
    <property type="match status" value="1"/>
</dbReference>
<dbReference type="EMBL" id="QTTN01000014">
    <property type="protein sequence ID" value="REE84485.1"/>
    <property type="molecule type" value="Genomic_DNA"/>
</dbReference>
<evidence type="ECO:0000313" key="3">
    <source>
        <dbReference type="EMBL" id="REE84485.1"/>
    </source>
</evidence>
<evidence type="ECO:0000259" key="2">
    <source>
        <dbReference type="Pfam" id="PF00535"/>
    </source>
</evidence>
<name>A0A3D9S6M8_9BACL</name>